<dbReference type="AlphaFoldDB" id="A0AA91VDH9"/>
<proteinExistence type="predicted"/>
<evidence type="ECO:0000313" key="2">
    <source>
        <dbReference type="Proteomes" id="UP000221020"/>
    </source>
</evidence>
<accession>A0AA91VDH9</accession>
<name>A0AA91VDH9_9BACI</name>
<comment type="caution">
    <text evidence="1">The sequence shown here is derived from an EMBL/GenBank/DDBJ whole genome shotgun (WGS) entry which is preliminary data.</text>
</comment>
<organism evidence="1 2">
    <name type="scientific">Bacillus pseudomycoides</name>
    <dbReference type="NCBI Taxonomy" id="64104"/>
    <lineage>
        <taxon>Bacteria</taxon>
        <taxon>Bacillati</taxon>
        <taxon>Bacillota</taxon>
        <taxon>Bacilli</taxon>
        <taxon>Bacillales</taxon>
        <taxon>Bacillaceae</taxon>
        <taxon>Bacillus</taxon>
        <taxon>Bacillus cereus group</taxon>
    </lineage>
</organism>
<evidence type="ECO:0000313" key="1">
    <source>
        <dbReference type="EMBL" id="PED83188.1"/>
    </source>
</evidence>
<reference evidence="1 2" key="1">
    <citation type="submission" date="2017-09" db="EMBL/GenBank/DDBJ databases">
        <title>Large-scale bioinformatics analysis of Bacillus genomes uncovers conserved roles of natural products in bacterial physiology.</title>
        <authorList>
            <consortium name="Agbiome Team Llc"/>
            <person name="Bleich R.M."/>
            <person name="Grubbs K.J."/>
            <person name="Santa Maria K.C."/>
            <person name="Allen S.E."/>
            <person name="Farag S."/>
            <person name="Shank E.A."/>
            <person name="Bowers A."/>
        </authorList>
    </citation>
    <scope>NUCLEOTIDE SEQUENCE [LARGE SCALE GENOMIC DNA]</scope>
    <source>
        <strain evidence="1 2">AFS092012</strain>
    </source>
</reference>
<protein>
    <submittedName>
        <fullName evidence="1">Uncharacterized protein</fullName>
    </submittedName>
</protein>
<dbReference type="EMBL" id="NVOR01000021">
    <property type="protein sequence ID" value="PED83188.1"/>
    <property type="molecule type" value="Genomic_DNA"/>
</dbReference>
<dbReference type="Proteomes" id="UP000221020">
    <property type="component" value="Unassembled WGS sequence"/>
</dbReference>
<sequence>MIVIFRQYCFTYFPPFSSKVVVYSRIYEMGRSFIEYNRFAIFDRTPSFKQIFFRTKNDEKNFLTFCKR</sequence>
<gene>
    <name evidence="1" type="ORF">CON65_08345</name>
</gene>